<keyword evidence="2" id="KW-1185">Reference proteome</keyword>
<comment type="caution">
    <text evidence="1">The sequence shown here is derived from an EMBL/GenBank/DDBJ whole genome shotgun (WGS) entry which is preliminary data.</text>
</comment>
<dbReference type="AlphaFoldDB" id="A0A841CBT8"/>
<proteinExistence type="predicted"/>
<gene>
    <name evidence="1" type="ORF">FHS29_002563</name>
</gene>
<evidence type="ECO:0000313" key="2">
    <source>
        <dbReference type="Proteomes" id="UP000547510"/>
    </source>
</evidence>
<reference evidence="1 2" key="1">
    <citation type="submission" date="2020-08" db="EMBL/GenBank/DDBJ databases">
        <title>Genomic Encyclopedia of Type Strains, Phase III (KMG-III): the genomes of soil and plant-associated and newly described type strains.</title>
        <authorList>
            <person name="Whitman W."/>
        </authorList>
    </citation>
    <scope>NUCLEOTIDE SEQUENCE [LARGE SCALE GENOMIC DNA]</scope>
    <source>
        <strain evidence="1 2">CECT 8640</strain>
    </source>
</reference>
<dbReference type="Proteomes" id="UP000547510">
    <property type="component" value="Unassembled WGS sequence"/>
</dbReference>
<protein>
    <submittedName>
        <fullName evidence="1">Uncharacterized protein</fullName>
    </submittedName>
</protein>
<dbReference type="RefSeq" id="WP_184690765.1">
    <property type="nucleotide sequence ID" value="NZ_JACHJN010000003.1"/>
</dbReference>
<sequence>MRPVTRRSDEPVLLVRKRGERVGERDRSCHLVPLPDGSSSALIAYCGVRIEVNAAELLMDTDGMPCVACLVASPSR</sequence>
<evidence type="ECO:0000313" key="1">
    <source>
        <dbReference type="EMBL" id="MBB5955982.1"/>
    </source>
</evidence>
<accession>A0A841CBT8</accession>
<organism evidence="1 2">
    <name type="scientific">Saccharothrix tamanrassetensis</name>
    <dbReference type="NCBI Taxonomy" id="1051531"/>
    <lineage>
        <taxon>Bacteria</taxon>
        <taxon>Bacillati</taxon>
        <taxon>Actinomycetota</taxon>
        <taxon>Actinomycetes</taxon>
        <taxon>Pseudonocardiales</taxon>
        <taxon>Pseudonocardiaceae</taxon>
        <taxon>Saccharothrix</taxon>
    </lineage>
</organism>
<dbReference type="EMBL" id="JACHJN010000003">
    <property type="protein sequence ID" value="MBB5955982.1"/>
    <property type="molecule type" value="Genomic_DNA"/>
</dbReference>
<name>A0A841CBT8_9PSEU</name>